<dbReference type="SUPFAM" id="SSF52540">
    <property type="entry name" value="P-loop containing nucleoside triphosphate hydrolases"/>
    <property type="match status" value="1"/>
</dbReference>
<dbReference type="Proteomes" id="UP000054877">
    <property type="component" value="Unassembled WGS sequence"/>
</dbReference>
<feature type="domain" description="ABC transporter" evidence="5">
    <location>
        <begin position="9"/>
        <end position="245"/>
    </location>
</feature>
<dbReference type="PATRIC" id="fig|452.5.peg.2026"/>
<dbReference type="CDD" id="cd03220">
    <property type="entry name" value="ABC_KpsT_Wzt"/>
    <property type="match status" value="1"/>
</dbReference>
<dbReference type="PANTHER" id="PTHR46743:SF2">
    <property type="entry name" value="TEICHOIC ACIDS EXPORT ATP-BINDING PROTEIN TAGH"/>
    <property type="match status" value="1"/>
</dbReference>
<evidence type="ECO:0000313" key="7">
    <source>
        <dbReference type="Proteomes" id="UP000054877"/>
    </source>
</evidence>
<dbReference type="STRING" id="452.Lspi_1844"/>
<dbReference type="GO" id="GO:0005524">
    <property type="term" value="F:ATP binding"/>
    <property type="evidence" value="ECO:0007669"/>
    <property type="project" value="UniProtKB-KW"/>
</dbReference>
<dbReference type="InterPro" id="IPR003439">
    <property type="entry name" value="ABC_transporter-like_ATP-bd"/>
</dbReference>
<reference evidence="6 7" key="1">
    <citation type="submission" date="2015-11" db="EMBL/GenBank/DDBJ databases">
        <title>Genomic analysis of 38 Legionella species identifies large and diverse effector repertoires.</title>
        <authorList>
            <person name="Burstein D."/>
            <person name="Amaro F."/>
            <person name="Zusman T."/>
            <person name="Lifshitz Z."/>
            <person name="Cohen O."/>
            <person name="Gilbert J.A."/>
            <person name="Pupko T."/>
            <person name="Shuman H.A."/>
            <person name="Segal G."/>
        </authorList>
    </citation>
    <scope>NUCLEOTIDE SEQUENCE [LARGE SCALE GENOMIC DNA]</scope>
    <source>
        <strain evidence="6 7">Mt.St.Helens-9</strain>
    </source>
</reference>
<dbReference type="InterPro" id="IPR003593">
    <property type="entry name" value="AAA+_ATPase"/>
</dbReference>
<name>A0A0W0YYL0_LEGSP</name>
<gene>
    <name evidence="6" type="primary">wzt</name>
    <name evidence="6" type="ORF">Lspi_1844</name>
</gene>
<evidence type="ECO:0000256" key="3">
    <source>
        <dbReference type="ARBA" id="ARBA00022741"/>
    </source>
</evidence>
<dbReference type="InterPro" id="IPR050683">
    <property type="entry name" value="Bact_Polysacc_Export_ATP-bd"/>
</dbReference>
<dbReference type="OrthoDB" id="9778870at2"/>
<dbReference type="EMBL" id="LNYX01000030">
    <property type="protein sequence ID" value="KTD61994.1"/>
    <property type="molecule type" value="Genomic_DNA"/>
</dbReference>
<comment type="caution">
    <text evidence="6">The sequence shown here is derived from an EMBL/GenBank/DDBJ whole genome shotgun (WGS) entry which is preliminary data.</text>
</comment>
<dbReference type="GO" id="GO:0016887">
    <property type="term" value="F:ATP hydrolysis activity"/>
    <property type="evidence" value="ECO:0007669"/>
    <property type="project" value="InterPro"/>
</dbReference>
<dbReference type="Gene3D" id="3.40.50.300">
    <property type="entry name" value="P-loop containing nucleotide triphosphate hydrolases"/>
    <property type="match status" value="1"/>
</dbReference>
<dbReference type="InterPro" id="IPR015860">
    <property type="entry name" value="ABC_transpr_TagH-like"/>
</dbReference>
<comment type="similarity">
    <text evidence="1">Belongs to the ABC transporter superfamily.</text>
</comment>
<proteinExistence type="inferred from homology"/>
<dbReference type="InterPro" id="IPR027417">
    <property type="entry name" value="P-loop_NTPase"/>
</dbReference>
<organism evidence="6 7">
    <name type="scientific">Legionella spiritensis</name>
    <dbReference type="NCBI Taxonomy" id="452"/>
    <lineage>
        <taxon>Bacteria</taxon>
        <taxon>Pseudomonadati</taxon>
        <taxon>Pseudomonadota</taxon>
        <taxon>Gammaproteobacteria</taxon>
        <taxon>Legionellales</taxon>
        <taxon>Legionellaceae</taxon>
        <taxon>Legionella</taxon>
    </lineage>
</organism>
<dbReference type="PANTHER" id="PTHR46743">
    <property type="entry name" value="TEICHOIC ACIDS EXPORT ATP-BINDING PROTEIN TAGH"/>
    <property type="match status" value="1"/>
</dbReference>
<keyword evidence="7" id="KW-1185">Reference proteome</keyword>
<dbReference type="GO" id="GO:0140359">
    <property type="term" value="F:ABC-type transporter activity"/>
    <property type="evidence" value="ECO:0007669"/>
    <property type="project" value="InterPro"/>
</dbReference>
<dbReference type="RefSeq" id="WP_058483767.1">
    <property type="nucleotide sequence ID" value="NZ_CAAAII010000008.1"/>
</dbReference>
<keyword evidence="4" id="KW-0067">ATP-binding</keyword>
<keyword evidence="3" id="KW-0547">Nucleotide-binding</keyword>
<keyword evidence="2" id="KW-0813">Transport</keyword>
<dbReference type="PROSITE" id="PS50893">
    <property type="entry name" value="ABC_TRANSPORTER_2"/>
    <property type="match status" value="1"/>
</dbReference>
<evidence type="ECO:0000313" key="6">
    <source>
        <dbReference type="EMBL" id="KTD61994.1"/>
    </source>
</evidence>
<dbReference type="SMART" id="SM00382">
    <property type="entry name" value="AAA"/>
    <property type="match status" value="1"/>
</dbReference>
<dbReference type="GO" id="GO:0016020">
    <property type="term" value="C:membrane"/>
    <property type="evidence" value="ECO:0007669"/>
    <property type="project" value="InterPro"/>
</dbReference>
<evidence type="ECO:0000256" key="2">
    <source>
        <dbReference type="ARBA" id="ARBA00022448"/>
    </source>
</evidence>
<evidence type="ECO:0000259" key="5">
    <source>
        <dbReference type="PROSITE" id="PS50893"/>
    </source>
</evidence>
<dbReference type="Pfam" id="PF00005">
    <property type="entry name" value="ABC_tran"/>
    <property type="match status" value="1"/>
</dbReference>
<evidence type="ECO:0000256" key="4">
    <source>
        <dbReference type="ARBA" id="ARBA00022840"/>
    </source>
</evidence>
<evidence type="ECO:0000256" key="1">
    <source>
        <dbReference type="ARBA" id="ARBA00005417"/>
    </source>
</evidence>
<sequence>MQTPEIEIIRLSKIFYRRLHDVLHNKNTNNEPSDGQDKVALNNINLTLQSGETVGIIGRNGAGKSTLLSIIAGIASQTHGKVNIIGKVTAVMTLGIGLREDLTGRENIYLDGEIQGKSREEMNSVIDRIIAFSELDDFIDKPIKTYSTGMKSRLAFSMLVEIEPEILIIDEALSAGDVFFANKATKKIREICKKGKIVILVSHSMGTIESMCTRCLWMEKGEIIMDDAPDKVTKAYLQKIREEDEQAEIKQYQLATCDTLEQAGYKIINAELKLSGSDYAQNLFYTKDSFVMDITIQQVLPSNARLTVIIERIDGLTLHHQDYELQTLSATKESETFILQLALESLVFNKGYYQLKLQVCENDAITSRFSRFFEIRNNHIPSGGFPLLDYPAQITLAKEDFPVCSDSIELITE</sequence>
<dbReference type="AlphaFoldDB" id="A0A0W0YYL0"/>
<accession>A0A0W0YYL0</accession>
<protein>
    <submittedName>
        <fullName evidence="6">ABC transporter of LPS O-antigen</fullName>
    </submittedName>
</protein>